<dbReference type="GO" id="GO:0033130">
    <property type="term" value="F:acetylcholine receptor binding"/>
    <property type="evidence" value="ECO:0007669"/>
    <property type="project" value="TreeGrafter"/>
</dbReference>
<dbReference type="InterPro" id="IPR011990">
    <property type="entry name" value="TPR-like_helical_dom_sf"/>
</dbReference>
<name>A0AAD9JU16_9ANNE</name>
<dbReference type="Gene3D" id="1.25.40.10">
    <property type="entry name" value="Tetratricopeptide repeat domain"/>
    <property type="match status" value="1"/>
</dbReference>
<keyword evidence="3" id="KW-1185">Reference proteome</keyword>
<dbReference type="EMBL" id="JAODUP010000157">
    <property type="protein sequence ID" value="KAK2159149.1"/>
    <property type="molecule type" value="Genomic_DNA"/>
</dbReference>
<accession>A0AAD9JU16</accession>
<reference evidence="2" key="1">
    <citation type="journal article" date="2023" name="Mol. Biol. Evol.">
        <title>Third-Generation Sequencing Reveals the Adaptive Role of the Epigenome in Three Deep-Sea Polychaetes.</title>
        <authorList>
            <person name="Perez M."/>
            <person name="Aroh O."/>
            <person name="Sun Y."/>
            <person name="Lan Y."/>
            <person name="Juniper S.K."/>
            <person name="Young C.R."/>
            <person name="Angers B."/>
            <person name="Qian P.Y."/>
        </authorList>
    </citation>
    <scope>NUCLEOTIDE SEQUENCE</scope>
    <source>
        <strain evidence="2">P08H-3</strain>
    </source>
</reference>
<gene>
    <name evidence="2" type="ORF">LSH36_157g00017</name>
</gene>
<feature type="region of interest" description="Disordered" evidence="1">
    <location>
        <begin position="265"/>
        <end position="296"/>
    </location>
</feature>
<dbReference type="Proteomes" id="UP001208570">
    <property type="component" value="Unassembled WGS sequence"/>
</dbReference>
<dbReference type="InterPro" id="IPR052480">
    <property type="entry name" value="RAPsyn"/>
</dbReference>
<dbReference type="AlphaFoldDB" id="A0AAD9JU16"/>
<dbReference type="GO" id="GO:0031594">
    <property type="term" value="C:neuromuscular junction"/>
    <property type="evidence" value="ECO:0007669"/>
    <property type="project" value="TreeGrafter"/>
</dbReference>
<organism evidence="2 3">
    <name type="scientific">Paralvinella palmiformis</name>
    <dbReference type="NCBI Taxonomy" id="53620"/>
    <lineage>
        <taxon>Eukaryota</taxon>
        <taxon>Metazoa</taxon>
        <taxon>Spiralia</taxon>
        <taxon>Lophotrochozoa</taxon>
        <taxon>Annelida</taxon>
        <taxon>Polychaeta</taxon>
        <taxon>Sedentaria</taxon>
        <taxon>Canalipalpata</taxon>
        <taxon>Terebellida</taxon>
        <taxon>Terebelliformia</taxon>
        <taxon>Alvinellidae</taxon>
        <taxon>Paralvinella</taxon>
    </lineage>
</organism>
<sequence>MGRVRLSQTDSLLGESYRGTGLGSASQISDAVFTPSGRFGGPKEEENYEAAVSILVDIGDKIGQVEVLVGMAKNMELHKESDDICECKALEYNKRALDIATSIGNKLHMLKCHRRMQNLYQCLGDTQMEEAEIRRCEQLEKELELQCSVCGMDIGGVPDTLELFSCFHMAHARCTVHIPKQGCDSNSHLGSCPRCSAQQRQQQEESHDHSQLASHCELEEHLPEVELGMNPFHMAAVDSDQIHMECGRRENTLELESFRSARALAGSDQLPPPPEHMLTDAASSDDVTKNGQGIDT</sequence>
<comment type="caution">
    <text evidence="2">The sequence shown here is derived from an EMBL/GenBank/DDBJ whole genome shotgun (WGS) entry which is preliminary data.</text>
</comment>
<protein>
    <recommendedName>
        <fullName evidence="4">RING-type domain-containing protein</fullName>
    </recommendedName>
</protein>
<dbReference type="PANTHER" id="PTHR46574">
    <property type="entry name" value="43 KDA RECEPTOR-ASSOCIATED PROTEIN OF THE SYNAPSE"/>
    <property type="match status" value="1"/>
</dbReference>
<evidence type="ECO:0000313" key="2">
    <source>
        <dbReference type="EMBL" id="KAK2159149.1"/>
    </source>
</evidence>
<dbReference type="PANTHER" id="PTHR46574:SF1">
    <property type="entry name" value="43 KDA RECEPTOR-ASSOCIATED PROTEIN OF THE SYNAPSE"/>
    <property type="match status" value="1"/>
</dbReference>
<proteinExistence type="predicted"/>
<evidence type="ECO:0008006" key="4">
    <source>
        <dbReference type="Google" id="ProtNLM"/>
    </source>
</evidence>
<evidence type="ECO:0000313" key="3">
    <source>
        <dbReference type="Proteomes" id="UP001208570"/>
    </source>
</evidence>
<evidence type="ECO:0000256" key="1">
    <source>
        <dbReference type="SAM" id="MobiDB-lite"/>
    </source>
</evidence>
<dbReference type="GO" id="GO:1900075">
    <property type="term" value="P:positive regulation of neuromuscular synaptic transmission"/>
    <property type="evidence" value="ECO:0007669"/>
    <property type="project" value="TreeGrafter"/>
</dbReference>
<dbReference type="GO" id="GO:0007271">
    <property type="term" value="P:synaptic transmission, cholinergic"/>
    <property type="evidence" value="ECO:0007669"/>
    <property type="project" value="TreeGrafter"/>
</dbReference>
<dbReference type="GO" id="GO:0005886">
    <property type="term" value="C:plasma membrane"/>
    <property type="evidence" value="ECO:0007669"/>
    <property type="project" value="TreeGrafter"/>
</dbReference>